<keyword evidence="9" id="KW-1133">Transmembrane helix</keyword>
<evidence type="ECO:0000256" key="11">
    <source>
        <dbReference type="ARBA" id="ARBA00023034"/>
    </source>
</evidence>
<keyword evidence="10" id="KW-0520">NAD</keyword>
<keyword evidence="13" id="KW-0456">Lyase</keyword>
<protein>
    <recommendedName>
        <fullName evidence="5">UDP-glucuronate decarboxylase</fullName>
        <ecNumber evidence="5">4.1.1.35</ecNumber>
    </recommendedName>
</protein>
<dbReference type="UniPathway" id="UPA00796">
    <property type="reaction ID" value="UER00771"/>
</dbReference>
<dbReference type="GO" id="GO:0005737">
    <property type="term" value="C:cytoplasm"/>
    <property type="evidence" value="ECO:0007669"/>
    <property type="project" value="TreeGrafter"/>
</dbReference>
<comment type="caution">
    <text evidence="15">The sequence shown here is derived from an EMBL/GenBank/DDBJ whole genome shotgun (WGS) entry which is preliminary data.</text>
</comment>
<keyword evidence="11" id="KW-0333">Golgi apparatus</keyword>
<evidence type="ECO:0000256" key="1">
    <source>
        <dbReference type="ARBA" id="ARBA00001911"/>
    </source>
</evidence>
<evidence type="ECO:0000256" key="9">
    <source>
        <dbReference type="ARBA" id="ARBA00022989"/>
    </source>
</evidence>
<dbReference type="GO" id="GO:0048040">
    <property type="term" value="F:UDP-glucuronate decarboxylase activity"/>
    <property type="evidence" value="ECO:0007669"/>
    <property type="project" value="UniProtKB-EC"/>
</dbReference>
<dbReference type="PANTHER" id="PTHR43078">
    <property type="entry name" value="UDP-GLUCURONIC ACID DECARBOXYLASE-RELATED"/>
    <property type="match status" value="1"/>
</dbReference>
<evidence type="ECO:0000256" key="7">
    <source>
        <dbReference type="ARBA" id="ARBA00022793"/>
    </source>
</evidence>
<reference evidence="15 16" key="1">
    <citation type="submission" date="2017-11" db="EMBL/GenBank/DDBJ databases">
        <title>Evolution of Phototrophy in the Chloroflexi Phylum Driven by Horizontal Gene Transfer.</title>
        <authorList>
            <person name="Ward L.M."/>
            <person name="Hemp J."/>
            <person name="Shih P.M."/>
            <person name="Mcglynn S.E."/>
            <person name="Fischer W."/>
        </authorList>
    </citation>
    <scope>NUCLEOTIDE SEQUENCE [LARGE SCALE GENOMIC DNA]</scope>
    <source>
        <strain evidence="15">CP1_1M</strain>
    </source>
</reference>
<dbReference type="InterPro" id="IPR036291">
    <property type="entry name" value="NAD(P)-bd_dom_sf"/>
</dbReference>
<dbReference type="EMBL" id="PGTL01000019">
    <property type="protein sequence ID" value="PJF42388.1"/>
    <property type="molecule type" value="Genomic_DNA"/>
</dbReference>
<dbReference type="EC" id="4.1.1.35" evidence="5"/>
<dbReference type="SUPFAM" id="SSF51735">
    <property type="entry name" value="NAD(P)-binding Rossmann-fold domains"/>
    <property type="match status" value="1"/>
</dbReference>
<dbReference type="AlphaFoldDB" id="A0A2M8PXV9"/>
<dbReference type="InterPro" id="IPR044516">
    <property type="entry name" value="UXS-like"/>
</dbReference>
<dbReference type="GO" id="GO:0042732">
    <property type="term" value="P:D-xylose metabolic process"/>
    <property type="evidence" value="ECO:0007669"/>
    <property type="project" value="InterPro"/>
</dbReference>
<dbReference type="GO" id="GO:0070403">
    <property type="term" value="F:NAD+ binding"/>
    <property type="evidence" value="ECO:0007669"/>
    <property type="project" value="InterPro"/>
</dbReference>
<organism evidence="15 16">
    <name type="scientific">Candidatus Thermofonsia Clade 1 bacterium</name>
    <dbReference type="NCBI Taxonomy" id="2364210"/>
    <lineage>
        <taxon>Bacteria</taxon>
        <taxon>Bacillati</taxon>
        <taxon>Chloroflexota</taxon>
        <taxon>Candidatus Thermofontia</taxon>
        <taxon>Candidatus Thermofonsia Clade 1</taxon>
    </lineage>
</organism>
<evidence type="ECO:0000256" key="6">
    <source>
        <dbReference type="ARBA" id="ARBA00022692"/>
    </source>
</evidence>
<dbReference type="Gene3D" id="3.40.50.720">
    <property type="entry name" value="NAD(P)-binding Rossmann-like Domain"/>
    <property type="match status" value="1"/>
</dbReference>
<evidence type="ECO:0000259" key="14">
    <source>
        <dbReference type="Pfam" id="PF16363"/>
    </source>
</evidence>
<dbReference type="Proteomes" id="UP000228947">
    <property type="component" value="Unassembled WGS sequence"/>
</dbReference>
<keyword evidence="12" id="KW-0472">Membrane</keyword>
<evidence type="ECO:0000313" key="15">
    <source>
        <dbReference type="EMBL" id="PJF42388.1"/>
    </source>
</evidence>
<sequence length="328" mass="36724">MATRALITGGAGFIGSHLAEQLLNRGYEVTVIDNLSTGRFENIAALEKRIGFRYAIEDIRNATVMDRLVSECDVIYHLAAAVGVLNIVSSPIDTIEINVGGTEVVLKTARRYRRKVLLASTSEVYGKNEKVPFNEDDDRTLGPTTKSRWSYAASKELDEFLALAYHRAADLPVVIFRLFNTVGARQRGHYGMVVPRFVRWALRNEPIQVYGDGTQQRCFCNVNDVVQAIIGLGEAPNVNGEVFNIGSNEEISIYQLAERIKARTGSHSEIQLIPYDQAYEAGFEDMRRRVPDISKIRACIGWQPTTPLDETIDQIIAYQKTRLHDDKG</sequence>
<feature type="domain" description="NAD(P)-binding" evidence="14">
    <location>
        <begin position="6"/>
        <end position="314"/>
    </location>
</feature>
<proteinExistence type="inferred from homology"/>
<dbReference type="GO" id="GO:0033320">
    <property type="term" value="P:UDP-D-xylose biosynthetic process"/>
    <property type="evidence" value="ECO:0007669"/>
    <property type="project" value="UniProtKB-UniPathway"/>
</dbReference>
<evidence type="ECO:0000256" key="3">
    <source>
        <dbReference type="ARBA" id="ARBA00005100"/>
    </source>
</evidence>
<evidence type="ECO:0000256" key="10">
    <source>
        <dbReference type="ARBA" id="ARBA00023027"/>
    </source>
</evidence>
<evidence type="ECO:0000256" key="4">
    <source>
        <dbReference type="ARBA" id="ARBA00007505"/>
    </source>
</evidence>
<evidence type="ECO:0000256" key="8">
    <source>
        <dbReference type="ARBA" id="ARBA00022968"/>
    </source>
</evidence>
<keyword evidence="6" id="KW-0812">Transmembrane</keyword>
<comment type="similarity">
    <text evidence="4">Belongs to the NAD(P)-dependent epimerase/dehydratase family. UDP-glucuronic acid decarboxylase subfamily.</text>
</comment>
<evidence type="ECO:0000256" key="12">
    <source>
        <dbReference type="ARBA" id="ARBA00023136"/>
    </source>
</evidence>
<comment type="subcellular location">
    <subcellularLocation>
        <location evidence="2">Golgi apparatus</location>
        <location evidence="2">Golgi stack membrane</location>
        <topology evidence="2">Single-pass type II membrane protein</topology>
    </subcellularLocation>
</comment>
<dbReference type="Pfam" id="PF16363">
    <property type="entry name" value="GDP_Man_Dehyd"/>
    <property type="match status" value="1"/>
</dbReference>
<comment type="pathway">
    <text evidence="3">Nucleotide-sugar biosynthesis; UDP-alpha-D-xylose biosynthesis; UDP-alpha-D-xylose from UDP-alpha-D-glucuronate: step 1/1.</text>
</comment>
<evidence type="ECO:0000256" key="2">
    <source>
        <dbReference type="ARBA" id="ARBA00004447"/>
    </source>
</evidence>
<gene>
    <name evidence="15" type="ORF">CUN50_04340</name>
</gene>
<dbReference type="PANTHER" id="PTHR43078:SF6">
    <property type="entry name" value="UDP-GLUCURONIC ACID DECARBOXYLASE 1"/>
    <property type="match status" value="1"/>
</dbReference>
<name>A0A2M8PXV9_9CHLR</name>
<evidence type="ECO:0000256" key="5">
    <source>
        <dbReference type="ARBA" id="ARBA00012290"/>
    </source>
</evidence>
<keyword evidence="7" id="KW-0210">Decarboxylase</keyword>
<evidence type="ECO:0000313" key="16">
    <source>
        <dbReference type="Proteomes" id="UP000228947"/>
    </source>
</evidence>
<comment type="cofactor">
    <cofactor evidence="1">
        <name>NAD(+)</name>
        <dbReference type="ChEBI" id="CHEBI:57540"/>
    </cofactor>
</comment>
<accession>A0A2M8PXV9</accession>
<evidence type="ECO:0000256" key="13">
    <source>
        <dbReference type="ARBA" id="ARBA00023239"/>
    </source>
</evidence>
<dbReference type="InterPro" id="IPR016040">
    <property type="entry name" value="NAD(P)-bd_dom"/>
</dbReference>
<keyword evidence="8" id="KW-0735">Signal-anchor</keyword>